<evidence type="ECO:0000256" key="2">
    <source>
        <dbReference type="ARBA" id="ARBA00023157"/>
    </source>
</evidence>
<keyword evidence="1 3" id="KW-0732">Signal</keyword>
<evidence type="ECO:0000259" key="4">
    <source>
        <dbReference type="SMART" id="SM00560"/>
    </source>
</evidence>
<feature type="chain" id="PRO_5016353757" evidence="3">
    <location>
        <begin position="24"/>
        <end position="1759"/>
    </location>
</feature>
<name>A0A328X110_9FLAO</name>
<comment type="caution">
    <text evidence="5">The sequence shown here is derived from an EMBL/GenBank/DDBJ whole genome shotgun (WGS) entry which is preliminary data.</text>
</comment>
<dbReference type="SMART" id="SM00560">
    <property type="entry name" value="LamGL"/>
    <property type="match status" value="1"/>
</dbReference>
<dbReference type="Gene3D" id="2.60.120.200">
    <property type="match status" value="1"/>
</dbReference>
<dbReference type="InterPro" id="IPR026444">
    <property type="entry name" value="Secre_tail"/>
</dbReference>
<feature type="signal peptide" evidence="3">
    <location>
        <begin position="1"/>
        <end position="23"/>
    </location>
</feature>
<sequence>MKSIYRYLLLFTITLFNVTTSNSQCTGCQYTITVPNNGIHNLTSGQVVCIVGNGTFNGRLDNFNGNTLCIGTGVTYNPSSTPNYNGNWTIRNHGTFQNTGNLNFNSGTSFYNGPTGTIALGTINVNTGVSFVNEGNLTLTGLNVNSGANASLGGMTQINGNISNNGNITVTGSITANNITNNSSGRITGGTGTNCNSIRANGSFTNNGVYGQTGSGLFVGNTGGSILSPATSAIPAAPTSQPTNLNLSVSGNTINGSFTQTSTSSNGYIVLRAITTGAAPASTNPSNFASLTVGNVIGAWTVVSINNSQGNTTFSDNVGATCNTIHYRIYSFNIAGSTNCRVHNTTNVLTGSISKNPTITNTTPGSRCGAGTVLLTATASSGILNWYATASSSTVLGTGSNFTTPSLNSSTTYYVSTVNGSCLSARVAVNANVNQIPTFTSIVSGSRVGNGTVNLAASTSLGTINWYTTQTDTVPFHTGSTFTTPSLNTTTIYYVQINNAGCLSGKMPIVATILKDTDGDGIEDETDLDSDNDGILDSIECKPCLINPFENGDFENPVIANASFAILPTNNVPGWQTSAENFIEIWSSGFNGVPAASGNQFAELNANVPGILYQSFCLNGAGGTINWSIKHRGRSGIDQAFVKFGSTLANALASAPIATMVDGNTAWGTYSGVYVIPEGQTQIVLTFQAGYTASGSQSVGNFIDDVQIVINQGCVDTDKDGIPDYLDLDSDNDGIPDIEEAGFKNKSNQTATFDKTDATLWVDANNNGLNDFIENLLATNTYVIPDTDGDSVPDYVDLDSDNDSLFDVDEAGLLNGDGDVNGDGVGDGADSDRDGILDRYDNATAFGTVGRAYAQDTDANGVSDYLQLDADADGIFDIQTGLYGHLDTNNDGKIDGTADNDSDGIIDTFDTNTTLFGSPRDLNRKLFLEFDGRNDYAQGAAVLGGLSQVSVMAWINLTSPYNANGIVVGQNRFYIRVNASRRLQVVLNGSVISFNTALAAARWYHVAATLGDGFLRIYVNGSNVVSHPTTDAINSDNTLLTLGKNPSANNSFFKGKIDEVRIFNTNLSAEQIQRMVYQEIENNNGQVRGAIVPRDIEDLPFANLIRYYRMDVYKDDIIDDLTTPGFDTNTGMKIFNHKNIIGQQAPMPFVTSQSGNFATAVNNTQNEVRGLDVIDYNHAIIRVNHDITQTANISTMGLFIDPNVTVTMNNDTKLQNDWYLKLDGKVDLENRSQLIQTEKSELDPTSSGRIERDQTGQSNRFNYNYWSSPVSSINNSTINHGYMVAGVMKDGTNPANPMNIAWVSGTNNPATSNPITLSSYWIFKFQNVSPIYANWATVGQNGALLAGQGYTLKGSGAASPNQNFTFIGKPNNGEITSFVSANNLNLSGNPYPSALDANEFISQNLSAINGTLYFWEHFPTNTTHNLAGYQGGYATRNLVGGTAPVSPTGVSGLGSSTRTPGRFIPVGQGFFVRGNATGGSFVFNNSQRLFIKENNTNSNVLFRSANQNEVTNEEEEQYETDNNQEDAYTEDEFMKIRIGFNSYNNYHRQLLIGFMNELATEEIDLGYDAIHIDNQQNDMYFLHNGVKLIIQGTSYFDVNKTYPLGIKTFAAGNVQFTLDGTENVPDDTEIFIHDKTTGLYHSIKNEHFNIELPQGETHNRFELTFRNGTLSTGDYNLDNEIAVAFTNAQNLLTIKNNLTDVTVETVSIFTILGQTLATWNVENQTQTNISLPVSNVSAGTYIVRVQTTAGTISKKIIIK</sequence>
<dbReference type="Proteomes" id="UP000249518">
    <property type="component" value="Unassembled WGS sequence"/>
</dbReference>
<dbReference type="InterPro" id="IPR006558">
    <property type="entry name" value="LamG-like"/>
</dbReference>
<dbReference type="RefSeq" id="WP_112084666.1">
    <property type="nucleotide sequence ID" value="NZ_QLSV01000001.1"/>
</dbReference>
<keyword evidence="6" id="KW-1185">Reference proteome</keyword>
<dbReference type="NCBIfam" id="TIGR04183">
    <property type="entry name" value="Por_Secre_tail"/>
    <property type="match status" value="1"/>
</dbReference>
<gene>
    <name evidence="5" type="ORF">B0I10_101262</name>
</gene>
<accession>A0A328X110</accession>
<feature type="domain" description="LamG-like jellyroll fold" evidence="4">
    <location>
        <begin position="947"/>
        <end position="1070"/>
    </location>
</feature>
<protein>
    <submittedName>
        <fullName evidence="5">Putative secreted protein (Por secretion system target)</fullName>
    </submittedName>
</protein>
<dbReference type="InterPro" id="IPR028974">
    <property type="entry name" value="TSP_type-3_rpt"/>
</dbReference>
<dbReference type="Pfam" id="PF18962">
    <property type="entry name" value="Por_Secre_tail"/>
    <property type="match status" value="1"/>
</dbReference>
<dbReference type="SUPFAM" id="SSF103647">
    <property type="entry name" value="TSP type-3 repeat"/>
    <property type="match status" value="2"/>
</dbReference>
<evidence type="ECO:0000256" key="1">
    <source>
        <dbReference type="ARBA" id="ARBA00022729"/>
    </source>
</evidence>
<dbReference type="GO" id="GO:0004553">
    <property type="term" value="F:hydrolase activity, hydrolyzing O-glycosyl compounds"/>
    <property type="evidence" value="ECO:0007669"/>
    <property type="project" value="UniProtKB-ARBA"/>
</dbReference>
<proteinExistence type="predicted"/>
<dbReference type="EMBL" id="QLSV01000001">
    <property type="protein sequence ID" value="RAR51086.1"/>
    <property type="molecule type" value="Genomic_DNA"/>
</dbReference>
<dbReference type="SUPFAM" id="SSF49899">
    <property type="entry name" value="Concanavalin A-like lectins/glucanases"/>
    <property type="match status" value="1"/>
</dbReference>
<evidence type="ECO:0000256" key="3">
    <source>
        <dbReference type="SAM" id="SignalP"/>
    </source>
</evidence>
<evidence type="ECO:0000313" key="6">
    <source>
        <dbReference type="Proteomes" id="UP000249518"/>
    </source>
</evidence>
<dbReference type="Gene3D" id="4.10.1080.10">
    <property type="entry name" value="TSP type-3 repeat"/>
    <property type="match status" value="2"/>
</dbReference>
<dbReference type="GO" id="GO:0005509">
    <property type="term" value="F:calcium ion binding"/>
    <property type="evidence" value="ECO:0007669"/>
    <property type="project" value="InterPro"/>
</dbReference>
<dbReference type="InterPro" id="IPR044023">
    <property type="entry name" value="Ig_7"/>
</dbReference>
<organism evidence="5 6">
    <name type="scientific">Flavobacterium lacus</name>
    <dbReference type="NCBI Taxonomy" id="1353778"/>
    <lineage>
        <taxon>Bacteria</taxon>
        <taxon>Pseudomonadati</taxon>
        <taxon>Bacteroidota</taxon>
        <taxon>Flavobacteriia</taxon>
        <taxon>Flavobacteriales</taxon>
        <taxon>Flavobacteriaceae</taxon>
        <taxon>Flavobacterium</taxon>
    </lineage>
</organism>
<evidence type="ECO:0000313" key="5">
    <source>
        <dbReference type="EMBL" id="RAR51086.1"/>
    </source>
</evidence>
<dbReference type="GO" id="GO:0005975">
    <property type="term" value="P:carbohydrate metabolic process"/>
    <property type="evidence" value="ECO:0007669"/>
    <property type="project" value="UniProtKB-ARBA"/>
</dbReference>
<dbReference type="OrthoDB" id="2582440at2"/>
<dbReference type="Pfam" id="PF13385">
    <property type="entry name" value="Laminin_G_3"/>
    <property type="match status" value="1"/>
</dbReference>
<dbReference type="Pfam" id="PF19081">
    <property type="entry name" value="Ig_7"/>
    <property type="match status" value="2"/>
</dbReference>
<reference evidence="5 6" key="1">
    <citation type="submission" date="2018-06" db="EMBL/GenBank/DDBJ databases">
        <title>Genomic Encyclopedia of Type Strains, Phase III (KMG-III): the genomes of soil and plant-associated and newly described type strains.</title>
        <authorList>
            <person name="Whitman W."/>
        </authorList>
    </citation>
    <scope>NUCLEOTIDE SEQUENCE [LARGE SCALE GENOMIC DNA]</scope>
    <source>
        <strain evidence="5 6">CGMCC 1.12504</strain>
    </source>
</reference>
<keyword evidence="2" id="KW-1015">Disulfide bond</keyword>
<dbReference type="InterPro" id="IPR013320">
    <property type="entry name" value="ConA-like_dom_sf"/>
</dbReference>